<reference evidence="2 3" key="1">
    <citation type="journal article" date="2015" name="Genome Announc.">
        <title>Expanding the biotechnology potential of lactobacilli through comparative genomics of 213 strains and associated genera.</title>
        <authorList>
            <person name="Sun Z."/>
            <person name="Harris H.M."/>
            <person name="McCann A."/>
            <person name="Guo C."/>
            <person name="Argimon S."/>
            <person name="Zhang W."/>
            <person name="Yang X."/>
            <person name="Jeffery I.B."/>
            <person name="Cooney J.C."/>
            <person name="Kagawa T.F."/>
            <person name="Liu W."/>
            <person name="Song Y."/>
            <person name="Salvetti E."/>
            <person name="Wrobel A."/>
            <person name="Rasinkangas P."/>
            <person name="Parkhill J."/>
            <person name="Rea M.C."/>
            <person name="O'Sullivan O."/>
            <person name="Ritari J."/>
            <person name="Douillard F.P."/>
            <person name="Paul Ross R."/>
            <person name="Yang R."/>
            <person name="Briner A.E."/>
            <person name="Felis G.E."/>
            <person name="de Vos W.M."/>
            <person name="Barrangou R."/>
            <person name="Klaenhammer T.R."/>
            <person name="Caufield P.W."/>
            <person name="Cui Y."/>
            <person name="Zhang H."/>
            <person name="O'Toole P.W."/>
        </authorList>
    </citation>
    <scope>NUCLEOTIDE SEQUENCE [LARGE SCALE GENOMIC DNA]</scope>
    <source>
        <strain evidence="2 3">DSM 19906</strain>
    </source>
</reference>
<dbReference type="RefSeq" id="WP_008855858.1">
    <property type="nucleotide sequence ID" value="NZ_AZEB01000018.1"/>
</dbReference>
<evidence type="ECO:0000313" key="2">
    <source>
        <dbReference type="EMBL" id="KRL21017.1"/>
    </source>
</evidence>
<protein>
    <recommendedName>
        <fullName evidence="1">SCP domain-containing protein</fullName>
    </recommendedName>
</protein>
<gene>
    <name evidence="2" type="ORF">FC98_GL000958</name>
</gene>
<sequence length="271" mass="29710">MKSIYKVLTLLSVVLGILGISISTAKAQTVKTMQVNYVSTTGQQVRAPLTYHRSANGVSAFGSGLAYSATGYASSKGYVKKVKGYVPYKLQQDYTYDQLPDTLTVKYIKESTLARKVETQYLKQINAYRATKGLKPFKHNKSLKSKAIVRSKELWQQTSHVRPNGQSYNANLSGYAEVMAVLPAYFLPTGIATVNTGLGAMLTYNSNGLVSYKKTAQTASHELLTCDQEHRDTELNNWATYSEPAFSFHADGSGMMAQLFELKGATGSGSY</sequence>
<accession>A0A0R1NMH4</accession>
<dbReference type="InterPro" id="IPR035940">
    <property type="entry name" value="CAP_sf"/>
</dbReference>
<dbReference type="AlphaFoldDB" id="A0A0R1NMH4"/>
<dbReference type="Pfam" id="PF00188">
    <property type="entry name" value="CAP"/>
    <property type="match status" value="1"/>
</dbReference>
<dbReference type="EMBL" id="AZEB01000018">
    <property type="protein sequence ID" value="KRL21017.1"/>
    <property type="molecule type" value="Genomic_DNA"/>
</dbReference>
<keyword evidence="3" id="KW-1185">Reference proteome</keyword>
<organism evidence="2 3">
    <name type="scientific">Lentilactobacillus kisonensis DSM 19906 = JCM 15041</name>
    <dbReference type="NCBI Taxonomy" id="1423766"/>
    <lineage>
        <taxon>Bacteria</taxon>
        <taxon>Bacillati</taxon>
        <taxon>Bacillota</taxon>
        <taxon>Bacilli</taxon>
        <taxon>Lactobacillales</taxon>
        <taxon>Lactobacillaceae</taxon>
        <taxon>Lentilactobacillus</taxon>
    </lineage>
</organism>
<dbReference type="Gene3D" id="3.40.33.10">
    <property type="entry name" value="CAP"/>
    <property type="match status" value="1"/>
</dbReference>
<dbReference type="InterPro" id="IPR014044">
    <property type="entry name" value="CAP_dom"/>
</dbReference>
<proteinExistence type="predicted"/>
<evidence type="ECO:0000313" key="3">
    <source>
        <dbReference type="Proteomes" id="UP000051439"/>
    </source>
</evidence>
<evidence type="ECO:0000259" key="1">
    <source>
        <dbReference type="Pfam" id="PF00188"/>
    </source>
</evidence>
<name>A0A0R1NMH4_9LACO</name>
<feature type="domain" description="SCP" evidence="1">
    <location>
        <begin position="123"/>
        <end position="188"/>
    </location>
</feature>
<dbReference type="Proteomes" id="UP000051439">
    <property type="component" value="Unassembled WGS sequence"/>
</dbReference>
<comment type="caution">
    <text evidence="2">The sequence shown here is derived from an EMBL/GenBank/DDBJ whole genome shotgun (WGS) entry which is preliminary data.</text>
</comment>
<dbReference type="PATRIC" id="fig|1423766.4.peg.978"/>